<evidence type="ECO:0000313" key="1">
    <source>
        <dbReference type="EMBL" id="GBH10109.1"/>
    </source>
</evidence>
<protein>
    <submittedName>
        <fullName evidence="1">Uncharacterized protein</fullName>
    </submittedName>
</protein>
<gene>
    <name evidence="1" type="ORF">KPSA1_03519</name>
</gene>
<accession>A0A2V0QAV5</accession>
<evidence type="ECO:0000313" key="2">
    <source>
        <dbReference type="Proteomes" id="UP000247480"/>
    </source>
</evidence>
<comment type="caution">
    <text evidence="1">The sequence shown here is derived from an EMBL/GenBank/DDBJ whole genome shotgun (WGS) entry which is preliminary data.</text>
</comment>
<sequence>MCHLCMTRMSLHLQLYASARLSAVLRDLQPMPVSLHKQSSSPLFVSSSVLDFWCSGCLYCQAYTLRQNF</sequence>
<organism evidence="1 2">
    <name type="scientific">Pseudomonas syringae pv. actinidiae</name>
    <dbReference type="NCBI Taxonomy" id="103796"/>
    <lineage>
        <taxon>Bacteria</taxon>
        <taxon>Pseudomonadati</taxon>
        <taxon>Pseudomonadota</taxon>
        <taxon>Gammaproteobacteria</taxon>
        <taxon>Pseudomonadales</taxon>
        <taxon>Pseudomonadaceae</taxon>
        <taxon>Pseudomonas</taxon>
        <taxon>Pseudomonas syringae</taxon>
    </lineage>
</organism>
<dbReference type="EMBL" id="BGJZ01000170">
    <property type="protein sequence ID" value="GBH10109.1"/>
    <property type="molecule type" value="Genomic_DNA"/>
</dbReference>
<dbReference type="Proteomes" id="UP000247480">
    <property type="component" value="Unassembled WGS sequence"/>
</dbReference>
<dbReference type="AlphaFoldDB" id="A0A2V0QAV5"/>
<name>A0A2V0QAV5_PSESF</name>
<reference evidence="1 2" key="1">
    <citation type="submission" date="2018-04" db="EMBL/GenBank/DDBJ databases">
        <title>Draft genome sequence of Pseudomonas syringae pv. actinidiae biovar 1 strains isolated from kiwifruit in Kagawa prefecture.</title>
        <authorList>
            <person name="Tabuchi M."/>
            <person name="Saito M."/>
            <person name="Fujiwara S."/>
            <person name="Sasa N."/>
            <person name="Akimitsu K."/>
            <person name="Gomi K."/>
            <person name="Konishi-Sugita S."/>
            <person name="Hamano K."/>
            <person name="Kataoka I."/>
        </authorList>
    </citation>
    <scope>NUCLEOTIDE SEQUENCE [LARGE SCALE GENOMIC DNA]</scope>
    <source>
        <strain evidence="1 2">MAFF212206</strain>
    </source>
</reference>
<proteinExistence type="predicted"/>